<dbReference type="Gene3D" id="3.30.710.10">
    <property type="entry name" value="Potassium Channel Kv1.1, Chain A"/>
    <property type="match status" value="1"/>
</dbReference>
<dbReference type="PROSITE" id="PS50097">
    <property type="entry name" value="BTB"/>
    <property type="match status" value="1"/>
</dbReference>
<dbReference type="InParanoid" id="A0A369JA88"/>
<organism evidence="2 3">
    <name type="scientific">Hypsizygus marmoreus</name>
    <name type="common">White beech mushroom</name>
    <name type="synonym">Agaricus marmoreus</name>
    <dbReference type="NCBI Taxonomy" id="39966"/>
    <lineage>
        <taxon>Eukaryota</taxon>
        <taxon>Fungi</taxon>
        <taxon>Dikarya</taxon>
        <taxon>Basidiomycota</taxon>
        <taxon>Agaricomycotina</taxon>
        <taxon>Agaricomycetes</taxon>
        <taxon>Agaricomycetidae</taxon>
        <taxon>Agaricales</taxon>
        <taxon>Tricholomatineae</taxon>
        <taxon>Lyophyllaceae</taxon>
        <taxon>Hypsizygus</taxon>
    </lineage>
</organism>
<dbReference type="OrthoDB" id="2746456at2759"/>
<keyword evidence="3" id="KW-1185">Reference proteome</keyword>
<feature type="domain" description="BTB" evidence="1">
    <location>
        <begin position="78"/>
        <end position="108"/>
    </location>
</feature>
<reference evidence="2" key="1">
    <citation type="submission" date="2018-04" db="EMBL/GenBank/DDBJ databases">
        <title>Whole genome sequencing of Hypsizygus marmoreus.</title>
        <authorList>
            <person name="Choi I.-G."/>
            <person name="Min B."/>
            <person name="Kim J.-G."/>
            <person name="Kim S."/>
            <person name="Oh Y.-L."/>
            <person name="Kong W.-S."/>
            <person name="Park H."/>
            <person name="Jeong J."/>
            <person name="Song E.-S."/>
        </authorList>
    </citation>
    <scope>NUCLEOTIDE SEQUENCE [LARGE SCALE GENOMIC DNA]</scope>
    <source>
        <strain evidence="2">51987-8</strain>
    </source>
</reference>
<dbReference type="Proteomes" id="UP000076154">
    <property type="component" value="Unassembled WGS sequence"/>
</dbReference>
<proteinExistence type="predicted"/>
<gene>
    <name evidence="2" type="ORF">Hypma_002880</name>
</gene>
<evidence type="ECO:0000313" key="3">
    <source>
        <dbReference type="Proteomes" id="UP000076154"/>
    </source>
</evidence>
<accession>A0A369JA88</accession>
<comment type="caution">
    <text evidence="2">The sequence shown here is derived from an EMBL/GenBank/DDBJ whole genome shotgun (WGS) entry which is preliminary data.</text>
</comment>
<dbReference type="InterPro" id="IPR011333">
    <property type="entry name" value="SKP1/BTB/POZ_sf"/>
</dbReference>
<sequence>MFPLPRNIPVEPSSSPCIRAASTGSTSSSDSLFTTAIFDDAETHPSPSKRKSAIPPNVITKRQKHAFTQHERFWAADGNALLQINTTRFKVHRSRLATNSQWFDKLFERRSGLRAIKGIDESDESDEDEYIRKIEDVEIEDTDGHDLYLLDSTGVTVVDFEVLLSAMDDAIDFYHDRPKFQTVASIFRAASIFKFYQMTDFAKRYLNEMYSDSLENMKTPSTLEHALHAAEAVVLGRHWNLSTILKRAFYELAMLSNLGIDMADEDMPENEDDPIHRLDSIDLVRLLHGQKKLMAVWIAASSFAPLKCGLEQACSSGKTKFHHWDTVVNSRLLQTYRFDPIRGIQHLVEVDWMKLGYCSTCNTERIQIMTAQREALWEAMDDWFVVGD</sequence>
<dbReference type="InterPro" id="IPR000210">
    <property type="entry name" value="BTB/POZ_dom"/>
</dbReference>
<evidence type="ECO:0000259" key="1">
    <source>
        <dbReference type="PROSITE" id="PS50097"/>
    </source>
</evidence>
<protein>
    <recommendedName>
        <fullName evidence="1">BTB domain-containing protein</fullName>
    </recommendedName>
</protein>
<dbReference type="AlphaFoldDB" id="A0A369JA88"/>
<name>A0A369JA88_HYPMA</name>
<dbReference type="EMBL" id="LUEZ02000124">
    <property type="protein sequence ID" value="RDB16374.1"/>
    <property type="molecule type" value="Genomic_DNA"/>
</dbReference>
<evidence type="ECO:0000313" key="2">
    <source>
        <dbReference type="EMBL" id="RDB16374.1"/>
    </source>
</evidence>